<evidence type="ECO:0000259" key="2">
    <source>
        <dbReference type="PROSITE" id="PS50110"/>
    </source>
</evidence>
<sequence>MNIVIIEDERVVAEDLEINLRKLIQEPLQVVQLGSVQEAIPYLNGRNDIDVIFSDIQLGDGLSFEIFIAVAHAIPVIFCTAYDEYALDAFKVNGIDYILKPFTSQILEKALNRYYQLKKAFARDQVPAYHSLIQLLQDKGRKASSVLVYHQDRIIPVKFAEVAIAYLANDIIHLHTFHGKVYYPNKSLDELEKLGGSEYFRVNRQFLVHRNVITDVSSFFSRRLSLNLTIAFPERITVSKARVAPFLEWLANS</sequence>
<keyword evidence="1" id="KW-0597">Phosphoprotein</keyword>
<evidence type="ECO:0000256" key="1">
    <source>
        <dbReference type="PROSITE-ProRule" id="PRU00169"/>
    </source>
</evidence>
<dbReference type="GO" id="GO:0000156">
    <property type="term" value="F:phosphorelay response regulator activity"/>
    <property type="evidence" value="ECO:0007669"/>
    <property type="project" value="InterPro"/>
</dbReference>
<dbReference type="GO" id="GO:0003677">
    <property type="term" value="F:DNA binding"/>
    <property type="evidence" value="ECO:0007669"/>
    <property type="project" value="InterPro"/>
</dbReference>
<proteinExistence type="predicted"/>
<dbReference type="KEGG" id="fln:FLA_3574"/>
<dbReference type="InterPro" id="IPR007492">
    <property type="entry name" value="LytTR_DNA-bd_dom"/>
</dbReference>
<dbReference type="InterPro" id="IPR011006">
    <property type="entry name" value="CheY-like_superfamily"/>
</dbReference>
<protein>
    <submittedName>
        <fullName evidence="3">Two component transcriptional regulator, LytTR family</fullName>
    </submittedName>
</protein>
<dbReference type="Pfam" id="PF04397">
    <property type="entry name" value="LytTR"/>
    <property type="match status" value="1"/>
</dbReference>
<dbReference type="STRING" id="477680.SAMN05421788_109100"/>
<dbReference type="InterPro" id="IPR046947">
    <property type="entry name" value="LytR-like"/>
</dbReference>
<dbReference type="Gene3D" id="3.40.50.2300">
    <property type="match status" value="1"/>
</dbReference>
<dbReference type="SUPFAM" id="SSF52172">
    <property type="entry name" value="CheY-like"/>
    <property type="match status" value="1"/>
</dbReference>
<evidence type="ECO:0000313" key="4">
    <source>
        <dbReference type="Proteomes" id="UP000186917"/>
    </source>
</evidence>
<dbReference type="PANTHER" id="PTHR37299:SF1">
    <property type="entry name" value="STAGE 0 SPORULATION PROTEIN A HOMOLOG"/>
    <property type="match status" value="1"/>
</dbReference>
<dbReference type="RefSeq" id="WP_076381423.1">
    <property type="nucleotide sequence ID" value="NZ_AP017422.1"/>
</dbReference>
<dbReference type="InterPro" id="IPR001789">
    <property type="entry name" value="Sig_transdc_resp-reg_receiver"/>
</dbReference>
<dbReference type="Proteomes" id="UP000186917">
    <property type="component" value="Unassembled WGS sequence"/>
</dbReference>
<dbReference type="SMART" id="SM00448">
    <property type="entry name" value="REC"/>
    <property type="match status" value="1"/>
</dbReference>
<organism evidence="3 4">
    <name type="scientific">Filimonas lacunae</name>
    <dbReference type="NCBI Taxonomy" id="477680"/>
    <lineage>
        <taxon>Bacteria</taxon>
        <taxon>Pseudomonadati</taxon>
        <taxon>Bacteroidota</taxon>
        <taxon>Chitinophagia</taxon>
        <taxon>Chitinophagales</taxon>
        <taxon>Chitinophagaceae</taxon>
        <taxon>Filimonas</taxon>
    </lineage>
</organism>
<dbReference type="PANTHER" id="PTHR37299">
    <property type="entry name" value="TRANSCRIPTIONAL REGULATOR-RELATED"/>
    <property type="match status" value="1"/>
</dbReference>
<dbReference type="PROSITE" id="PS50110">
    <property type="entry name" value="RESPONSE_REGULATORY"/>
    <property type="match status" value="1"/>
</dbReference>
<feature type="domain" description="Response regulatory" evidence="2">
    <location>
        <begin position="2"/>
        <end position="115"/>
    </location>
</feature>
<gene>
    <name evidence="3" type="ORF">SAMN05421788_109100</name>
</gene>
<feature type="modified residue" description="4-aspartylphosphate" evidence="1">
    <location>
        <position position="55"/>
    </location>
</feature>
<accession>A0A173MJH8</accession>
<keyword evidence="4" id="KW-1185">Reference proteome</keyword>
<dbReference type="AlphaFoldDB" id="A0A173MJH8"/>
<evidence type="ECO:0000313" key="3">
    <source>
        <dbReference type="EMBL" id="SIT29993.1"/>
    </source>
</evidence>
<dbReference type="EMBL" id="FTOR01000009">
    <property type="protein sequence ID" value="SIT29993.1"/>
    <property type="molecule type" value="Genomic_DNA"/>
</dbReference>
<dbReference type="Pfam" id="PF00072">
    <property type="entry name" value="Response_reg"/>
    <property type="match status" value="1"/>
</dbReference>
<dbReference type="SMART" id="SM00850">
    <property type="entry name" value="LytTR"/>
    <property type="match status" value="1"/>
</dbReference>
<dbReference type="OrthoDB" id="9787344at2"/>
<dbReference type="Gene3D" id="2.40.50.1020">
    <property type="entry name" value="LytTr DNA-binding domain"/>
    <property type="match status" value="1"/>
</dbReference>
<name>A0A173MJH8_9BACT</name>
<reference evidence="4" key="1">
    <citation type="submission" date="2017-01" db="EMBL/GenBank/DDBJ databases">
        <authorList>
            <person name="Varghese N."/>
            <person name="Submissions S."/>
        </authorList>
    </citation>
    <scope>NUCLEOTIDE SEQUENCE [LARGE SCALE GENOMIC DNA]</scope>
    <source>
        <strain evidence="4">DSM 21054</strain>
    </source>
</reference>